<organism evidence="7 8">
    <name type="scientific">Dysgonomonas alginatilytica</name>
    <dbReference type="NCBI Taxonomy" id="1605892"/>
    <lineage>
        <taxon>Bacteria</taxon>
        <taxon>Pseudomonadati</taxon>
        <taxon>Bacteroidota</taxon>
        <taxon>Bacteroidia</taxon>
        <taxon>Bacteroidales</taxon>
        <taxon>Dysgonomonadaceae</taxon>
        <taxon>Dysgonomonas</taxon>
    </lineage>
</organism>
<reference evidence="7 8" key="1">
    <citation type="submission" date="2018-03" db="EMBL/GenBank/DDBJ databases">
        <title>Genomic Encyclopedia of Archaeal and Bacterial Type Strains, Phase II (KMG-II): from individual species to whole genera.</title>
        <authorList>
            <person name="Goeker M."/>
        </authorList>
    </citation>
    <scope>NUCLEOTIDE SEQUENCE [LARGE SCALE GENOMIC DNA]</scope>
    <source>
        <strain evidence="7 8">DSM 100214</strain>
    </source>
</reference>
<proteinExistence type="predicted"/>
<evidence type="ECO:0000256" key="3">
    <source>
        <dbReference type="ARBA" id="ARBA00022989"/>
    </source>
</evidence>
<keyword evidence="2 5" id="KW-0812">Transmembrane</keyword>
<feature type="transmembrane region" description="Helical" evidence="5">
    <location>
        <begin position="353"/>
        <end position="370"/>
    </location>
</feature>
<dbReference type="GO" id="GO:0016020">
    <property type="term" value="C:membrane"/>
    <property type="evidence" value="ECO:0007669"/>
    <property type="project" value="UniProtKB-SubCell"/>
</dbReference>
<dbReference type="Pfam" id="PF01740">
    <property type="entry name" value="STAS"/>
    <property type="match status" value="1"/>
</dbReference>
<protein>
    <submittedName>
        <fullName evidence="7">SulP family sulfate permease</fullName>
    </submittedName>
</protein>
<evidence type="ECO:0000256" key="2">
    <source>
        <dbReference type="ARBA" id="ARBA00022692"/>
    </source>
</evidence>
<dbReference type="AlphaFoldDB" id="A0A2V3PUG4"/>
<dbReference type="OrthoDB" id="9771198at2"/>
<evidence type="ECO:0000256" key="5">
    <source>
        <dbReference type="SAM" id="Phobius"/>
    </source>
</evidence>
<dbReference type="GO" id="GO:0055085">
    <property type="term" value="P:transmembrane transport"/>
    <property type="evidence" value="ECO:0007669"/>
    <property type="project" value="InterPro"/>
</dbReference>
<dbReference type="InterPro" id="IPR002645">
    <property type="entry name" value="STAS_dom"/>
</dbReference>
<dbReference type="PROSITE" id="PS50801">
    <property type="entry name" value="STAS"/>
    <property type="match status" value="1"/>
</dbReference>
<feature type="transmembrane region" description="Helical" evidence="5">
    <location>
        <begin position="297"/>
        <end position="316"/>
    </location>
</feature>
<feature type="transmembrane region" description="Helical" evidence="5">
    <location>
        <begin position="170"/>
        <end position="194"/>
    </location>
</feature>
<feature type="transmembrane region" description="Helical" evidence="5">
    <location>
        <begin position="129"/>
        <end position="148"/>
    </location>
</feature>
<feature type="domain" description="STAS" evidence="6">
    <location>
        <begin position="443"/>
        <end position="554"/>
    </location>
</feature>
<feature type="transmembrane region" description="Helical" evidence="5">
    <location>
        <begin position="61"/>
        <end position="90"/>
    </location>
</feature>
<evidence type="ECO:0000256" key="1">
    <source>
        <dbReference type="ARBA" id="ARBA00004141"/>
    </source>
</evidence>
<feature type="transmembrane region" description="Helical" evidence="5">
    <location>
        <begin position="29"/>
        <end position="49"/>
    </location>
</feature>
<evidence type="ECO:0000256" key="4">
    <source>
        <dbReference type="ARBA" id="ARBA00023136"/>
    </source>
</evidence>
<dbReference type="InterPro" id="IPR001902">
    <property type="entry name" value="SLC26A/SulP_fam"/>
</dbReference>
<dbReference type="Gene3D" id="3.30.750.24">
    <property type="entry name" value="STAS domain"/>
    <property type="match status" value="1"/>
</dbReference>
<feature type="transmembrane region" description="Helical" evidence="5">
    <location>
        <begin position="206"/>
        <end position="223"/>
    </location>
</feature>
<comment type="subcellular location">
    <subcellularLocation>
        <location evidence="1">Membrane</location>
        <topology evidence="1">Multi-pass membrane protein</topology>
    </subcellularLocation>
</comment>
<dbReference type="Pfam" id="PF00916">
    <property type="entry name" value="Sulfate_transp"/>
    <property type="match status" value="1"/>
</dbReference>
<evidence type="ECO:0000259" key="6">
    <source>
        <dbReference type="PROSITE" id="PS50801"/>
    </source>
</evidence>
<comment type="caution">
    <text evidence="7">The sequence shown here is derived from an EMBL/GenBank/DDBJ whole genome shotgun (WGS) entry which is preliminary data.</text>
</comment>
<name>A0A2V3PUG4_9BACT</name>
<gene>
    <name evidence="7" type="ORF">CLV62_103220</name>
</gene>
<dbReference type="SUPFAM" id="SSF52091">
    <property type="entry name" value="SpoIIaa-like"/>
    <property type="match status" value="1"/>
</dbReference>
<sequence>MNTDFLKTFRPQIIDSLKGYNKEKFMADLMAGLIVGVVALPLAIAFGIASGVSPEKGLYTAIIAGFIISVFGGSTVQIGGPTGAFIVIVYNIIEQFGFQGLVITTVMSGIILILMGVVKLGVVIKYIPYPIIVGYMSGIAVTIFSTQIKDFLGLDIKNIPPDFLGKWQQYILNLNSTDLVTVGIGVLSLLIIIFAHKVSKKIPGSLIAVVLVTVIVYFLRYYLNIDTVQTIGDRFSINSELPHIQGITFSIKAINTLFPYAFTLAILGSIESLISANVADGVTGEKNNSNMELIAQGLANIVAPLFGGIPATGALARTMTNVSNGGRTPIAGIVHSTFLLLVVLFLGSLTQHIPMVCLAAILIVVSYNMSEWRSFLALLKNSKADVMVLVTTFLLTVIFDLTIAIEIGLLLAVFLFMKRIMDVTEVSVITDELNPSDKEGASSDDNLIIPKGVEVYEIDGPFFFGIANKFEESMRVIEDKPLVRIIRMRKVPFIDSTGMHNLESLCKKSQDEDIRMILSGVRPNVRAALEKFGFCELLGEKNICPNINLAMAKAEKILREQAAANKTPID</sequence>
<dbReference type="RefSeq" id="WP_110309678.1">
    <property type="nucleotide sequence ID" value="NZ_QICL01000003.1"/>
</dbReference>
<feature type="transmembrane region" description="Helical" evidence="5">
    <location>
        <begin position="328"/>
        <end position="346"/>
    </location>
</feature>
<keyword evidence="8" id="KW-1185">Reference proteome</keyword>
<dbReference type="NCBIfam" id="TIGR00815">
    <property type="entry name" value="sulP"/>
    <property type="match status" value="1"/>
</dbReference>
<evidence type="ECO:0000313" key="8">
    <source>
        <dbReference type="Proteomes" id="UP000247973"/>
    </source>
</evidence>
<dbReference type="InterPro" id="IPR011547">
    <property type="entry name" value="SLC26A/SulP_dom"/>
</dbReference>
<dbReference type="CDD" id="cd07042">
    <property type="entry name" value="STAS_SulP_like_sulfate_transporter"/>
    <property type="match status" value="1"/>
</dbReference>
<feature type="transmembrane region" description="Helical" evidence="5">
    <location>
        <begin position="96"/>
        <end position="117"/>
    </location>
</feature>
<dbReference type="InterPro" id="IPR036513">
    <property type="entry name" value="STAS_dom_sf"/>
</dbReference>
<keyword evidence="3 5" id="KW-1133">Transmembrane helix</keyword>
<accession>A0A2V3PUG4</accession>
<feature type="transmembrane region" description="Helical" evidence="5">
    <location>
        <begin position="257"/>
        <end position="276"/>
    </location>
</feature>
<feature type="transmembrane region" description="Helical" evidence="5">
    <location>
        <begin position="390"/>
        <end position="417"/>
    </location>
</feature>
<dbReference type="PANTHER" id="PTHR11814">
    <property type="entry name" value="SULFATE TRANSPORTER"/>
    <property type="match status" value="1"/>
</dbReference>
<dbReference type="Proteomes" id="UP000247973">
    <property type="component" value="Unassembled WGS sequence"/>
</dbReference>
<dbReference type="EMBL" id="QICL01000003">
    <property type="protein sequence ID" value="PXV67547.1"/>
    <property type="molecule type" value="Genomic_DNA"/>
</dbReference>
<keyword evidence="4 5" id="KW-0472">Membrane</keyword>
<evidence type="ECO:0000313" key="7">
    <source>
        <dbReference type="EMBL" id="PXV67547.1"/>
    </source>
</evidence>